<dbReference type="InterPro" id="IPR028082">
    <property type="entry name" value="Peripla_BP_I"/>
</dbReference>
<dbReference type="Pfam" id="PF13407">
    <property type="entry name" value="Peripla_BP_4"/>
    <property type="match status" value="1"/>
</dbReference>
<dbReference type="RefSeq" id="WP_129887090.1">
    <property type="nucleotide sequence ID" value="NZ_CP035758.1"/>
</dbReference>
<feature type="domain" description="Periplasmic binding protein" evidence="4">
    <location>
        <begin position="51"/>
        <end position="306"/>
    </location>
</feature>
<evidence type="ECO:0000256" key="3">
    <source>
        <dbReference type="ARBA" id="ARBA00022729"/>
    </source>
</evidence>
<dbReference type="EMBL" id="CP035758">
    <property type="protein sequence ID" value="QBD76370.1"/>
    <property type="molecule type" value="Genomic_DNA"/>
</dbReference>
<comment type="similarity">
    <text evidence="2">Belongs to the bacterial solute-binding protein 2 family.</text>
</comment>
<dbReference type="AlphaFoldDB" id="A0A4P6JMS5"/>
<dbReference type="GO" id="GO:0030246">
    <property type="term" value="F:carbohydrate binding"/>
    <property type="evidence" value="ECO:0007669"/>
    <property type="project" value="UniProtKB-ARBA"/>
</dbReference>
<dbReference type="PROSITE" id="PS51257">
    <property type="entry name" value="PROKAR_LIPOPROTEIN"/>
    <property type="match status" value="1"/>
</dbReference>
<dbReference type="CDD" id="cd20008">
    <property type="entry name" value="PBP1_ABC_sugar_binding-like"/>
    <property type="match status" value="1"/>
</dbReference>
<evidence type="ECO:0000313" key="5">
    <source>
        <dbReference type="EMBL" id="QBD76370.1"/>
    </source>
</evidence>
<dbReference type="InterPro" id="IPR025997">
    <property type="entry name" value="SBP_2_dom"/>
</dbReference>
<comment type="subcellular location">
    <subcellularLocation>
        <location evidence="1">Cell envelope</location>
    </subcellularLocation>
</comment>
<protein>
    <submittedName>
        <fullName evidence="5">LacI family transcriptional regulator</fullName>
    </submittedName>
</protein>
<evidence type="ECO:0000259" key="4">
    <source>
        <dbReference type="Pfam" id="PF13407"/>
    </source>
</evidence>
<dbReference type="GO" id="GO:0030313">
    <property type="term" value="C:cell envelope"/>
    <property type="evidence" value="ECO:0007669"/>
    <property type="project" value="UniProtKB-SubCell"/>
</dbReference>
<evidence type="ECO:0000256" key="2">
    <source>
        <dbReference type="ARBA" id="ARBA00007639"/>
    </source>
</evidence>
<evidence type="ECO:0000256" key="1">
    <source>
        <dbReference type="ARBA" id="ARBA00004196"/>
    </source>
</evidence>
<accession>A0A4P6JMS5</accession>
<reference evidence="5 6" key="1">
    <citation type="submission" date="2019-01" db="EMBL/GenBank/DDBJ databases">
        <title>Ktedonosporobacter rubrisoli SCAWS-G2.</title>
        <authorList>
            <person name="Huang Y."/>
            <person name="Yan B."/>
        </authorList>
    </citation>
    <scope>NUCLEOTIDE SEQUENCE [LARGE SCALE GENOMIC DNA]</scope>
    <source>
        <strain evidence="5 6">SCAWS-G2</strain>
    </source>
</reference>
<name>A0A4P6JMS5_KTERU</name>
<dbReference type="SUPFAM" id="SSF53822">
    <property type="entry name" value="Periplasmic binding protein-like I"/>
    <property type="match status" value="1"/>
</dbReference>
<dbReference type="KEGG" id="kbs:EPA93_10260"/>
<evidence type="ECO:0000313" key="6">
    <source>
        <dbReference type="Proteomes" id="UP000290365"/>
    </source>
</evidence>
<dbReference type="PANTHER" id="PTHR46847">
    <property type="entry name" value="D-ALLOSE-BINDING PERIPLASMIC PROTEIN-RELATED"/>
    <property type="match status" value="1"/>
</dbReference>
<keyword evidence="6" id="KW-1185">Reference proteome</keyword>
<dbReference type="Gene3D" id="3.40.50.2300">
    <property type="match status" value="2"/>
</dbReference>
<sequence>MRREISYKLILVPALLLALLLAGCGQVTTVQPSAGTGSGNGGNAANGPIKIAVVPKAVGFDYWEQVHKGATCAASKQKNVTMQWDGVTAETDVTGQVNLLTNFITQGVNGLVYAATDAKALTQVTNQALNAKIKVVNIDSGTEPQPANVPLFATDNQASAVKAADLLAQSLGGKGKIAFIPFLAGSATNDQRAAGFKQGLAKYPGLQLVAEQYSQSDANTALRVTQDILSAHPDITGIFAANEPGVIGAAQAVQRAGKAGKIVIIGWDAAPDEIKGVQDGVISALVVQNPFKMGYDGLNAAVQMVRIGAQVKSEDTGVTFVKKDNLNDPKVQAVLKPSCENPPL</sequence>
<dbReference type="OrthoDB" id="9800520at2"/>
<gene>
    <name evidence="5" type="ORF">EPA93_10260</name>
</gene>
<proteinExistence type="inferred from homology"/>
<dbReference type="PANTHER" id="PTHR46847:SF1">
    <property type="entry name" value="D-ALLOSE-BINDING PERIPLASMIC PROTEIN-RELATED"/>
    <property type="match status" value="1"/>
</dbReference>
<keyword evidence="3" id="KW-0732">Signal</keyword>
<dbReference type="Proteomes" id="UP000290365">
    <property type="component" value="Chromosome"/>
</dbReference>
<organism evidence="5 6">
    <name type="scientific">Ktedonosporobacter rubrisoli</name>
    <dbReference type="NCBI Taxonomy" id="2509675"/>
    <lineage>
        <taxon>Bacteria</taxon>
        <taxon>Bacillati</taxon>
        <taxon>Chloroflexota</taxon>
        <taxon>Ktedonobacteria</taxon>
        <taxon>Ktedonobacterales</taxon>
        <taxon>Ktedonosporobacteraceae</taxon>
        <taxon>Ktedonosporobacter</taxon>
    </lineage>
</organism>